<feature type="domain" description="NADH-quinone oxidoreductase subunit D" evidence="5">
    <location>
        <begin position="275"/>
        <end position="427"/>
    </location>
</feature>
<dbReference type="Pfam" id="PF00346">
    <property type="entry name" value="Complex1_49kDa"/>
    <property type="match status" value="1"/>
</dbReference>
<dbReference type="Pfam" id="PF00329">
    <property type="entry name" value="Complex1_30kDa"/>
    <property type="match status" value="1"/>
</dbReference>
<evidence type="ECO:0000313" key="7">
    <source>
        <dbReference type="Proteomes" id="UP000035721"/>
    </source>
</evidence>
<dbReference type="SUPFAM" id="SSF56762">
    <property type="entry name" value="HydB/Nqo4-like"/>
    <property type="match status" value="1"/>
</dbReference>
<name>A0A077LVD6_9MICO</name>
<dbReference type="InterPro" id="IPR037232">
    <property type="entry name" value="NADH_quin_OxRdtase_su_C/D-like"/>
</dbReference>
<dbReference type="InterPro" id="IPR001501">
    <property type="entry name" value="Ni-dep_hyd_lsu"/>
</dbReference>
<dbReference type="GO" id="GO:0016651">
    <property type="term" value="F:oxidoreductase activity, acting on NAD(P)H"/>
    <property type="evidence" value="ECO:0007669"/>
    <property type="project" value="InterPro"/>
</dbReference>
<reference evidence="6 7" key="1">
    <citation type="journal article" date="2013" name="ISME J.">
        <title>A metabolic model for members of the genus Tetrasphaera involved in enhanced biological phosphorus removal.</title>
        <authorList>
            <person name="Kristiansen R."/>
            <person name="Nguyen H.T.T."/>
            <person name="Saunders A.M."/>
            <person name="Nielsen J.L."/>
            <person name="Wimmer R."/>
            <person name="Le V.Q."/>
            <person name="McIlroy S.J."/>
            <person name="Petrovski S."/>
            <person name="Seviour R.J."/>
            <person name="Calteau A."/>
            <person name="Nielsen K.L."/>
            <person name="Nielsen P.H."/>
        </authorList>
    </citation>
    <scope>NUCLEOTIDE SEQUENCE [LARGE SCALE GENOMIC DNA]</scope>
    <source>
        <strain evidence="6 7">T1-X7</strain>
    </source>
</reference>
<comment type="caution">
    <text evidence="6">The sequence shown here is derived from an EMBL/GenBank/DDBJ whole genome shotgun (WGS) entry which is preliminary data.</text>
</comment>
<organism evidence="6 7">
    <name type="scientific">Nostocoides japonicum T1-X7</name>
    <dbReference type="NCBI Taxonomy" id="1194083"/>
    <lineage>
        <taxon>Bacteria</taxon>
        <taxon>Bacillati</taxon>
        <taxon>Actinomycetota</taxon>
        <taxon>Actinomycetes</taxon>
        <taxon>Micrococcales</taxon>
        <taxon>Intrasporangiaceae</taxon>
        <taxon>Nostocoides</taxon>
    </lineage>
</organism>
<feature type="domain" description="NADH:ubiquinone oxidoreductase 30kDa subunit" evidence="4">
    <location>
        <begin position="43"/>
        <end position="113"/>
    </location>
</feature>
<dbReference type="InterPro" id="IPR001268">
    <property type="entry name" value="NADH_UbQ_OxRdtase_30kDa_su"/>
</dbReference>
<dbReference type="PANTHER" id="PTHR43485">
    <property type="entry name" value="HYDROGENASE-4 COMPONENT G"/>
    <property type="match status" value="1"/>
</dbReference>
<protein>
    <submittedName>
        <fullName evidence="6">NADH-ubiquinone oxidoreductase, chain 49kDa</fullName>
    </submittedName>
</protein>
<keyword evidence="7" id="KW-1185">Reference proteome</keyword>
<dbReference type="RefSeq" id="WP_048553549.1">
    <property type="nucleotide sequence ID" value="NZ_HF570958.1"/>
</dbReference>
<dbReference type="STRING" id="1194083.BN12_1440006"/>
<sequence>MTTPARTDAREVVLDVAGWGDDVRGRAAAGARLVGVYGSDRGDGCRLTAVLAEQDRLGALSTIVPAGTDGVARYRSLSPEVPAAFWYERALHDLSGVVPEGHPRLDPLLLDRGGSTPAPRPGGPAVASGGTPMAGERPGPVDVVGHGMFTLPLGPVRSGVFESIELLLETPGEDIPHVNVRPHYKHRGVAKQFEGRAPRDAVLVAERVEGISSVAHALAFCHAVEDLAGIEVPRHARLVRVVLAELERMANHLDVTMRLADAAGLAVAVSRFGWHKERVLRLTSSVCGNRFGRATVGIGGLCRGLDLDTRSLAEELRALGSRIRSDIRALEASASFLDRLRGTGPLAHERAVQHGAVGPIGRASAVDNDVRRMRPYDGYRDLPPVPAPHAWSGDVLARSRVRWEELMTSVATLLDALDTLGRAPVPASEATDTRVPDGLGLGSAESAQGEVVHALELSGGIVRRCFARSASFHDLVLFHDVFTGDVFTDLPFIEASFGLGYAGVAM</sequence>
<dbReference type="Gene3D" id="1.10.645.10">
    <property type="entry name" value="Cytochrome-c3 Hydrogenase, chain B"/>
    <property type="match status" value="1"/>
</dbReference>
<dbReference type="Gene3D" id="3.30.460.80">
    <property type="entry name" value="NADH:ubiquinone oxidoreductase, 30kDa subunit"/>
    <property type="match status" value="1"/>
</dbReference>
<evidence type="ECO:0000256" key="3">
    <source>
        <dbReference type="SAM" id="MobiDB-lite"/>
    </source>
</evidence>
<dbReference type="EMBL" id="CAJB01000051">
    <property type="protein sequence ID" value="CCH76747.1"/>
    <property type="molecule type" value="Genomic_DNA"/>
</dbReference>
<dbReference type="SUPFAM" id="SSF143243">
    <property type="entry name" value="Nqo5-like"/>
    <property type="match status" value="1"/>
</dbReference>
<feature type="region of interest" description="Disordered" evidence="3">
    <location>
        <begin position="111"/>
        <end position="139"/>
    </location>
</feature>
<dbReference type="GO" id="GO:0051287">
    <property type="term" value="F:NAD binding"/>
    <property type="evidence" value="ECO:0007669"/>
    <property type="project" value="InterPro"/>
</dbReference>
<dbReference type="InterPro" id="IPR052197">
    <property type="entry name" value="ComplexI_49kDa-like"/>
</dbReference>
<evidence type="ECO:0000259" key="5">
    <source>
        <dbReference type="Pfam" id="PF00346"/>
    </source>
</evidence>
<accession>A0A077LVD6</accession>
<keyword evidence="6" id="KW-0830">Ubiquinone</keyword>
<proteinExistence type="predicted"/>
<dbReference type="PANTHER" id="PTHR43485:SF1">
    <property type="entry name" value="FORMATE HYDROGENLYASE SUBUNIT 5-RELATED"/>
    <property type="match status" value="1"/>
</dbReference>
<dbReference type="GO" id="GO:0008137">
    <property type="term" value="F:NADH dehydrogenase (ubiquinone) activity"/>
    <property type="evidence" value="ECO:0007669"/>
    <property type="project" value="InterPro"/>
</dbReference>
<evidence type="ECO:0000259" key="4">
    <source>
        <dbReference type="Pfam" id="PF00329"/>
    </source>
</evidence>
<dbReference type="InterPro" id="IPR001135">
    <property type="entry name" value="NADH_Q_OxRdtase_suD"/>
</dbReference>
<gene>
    <name evidence="6" type="ORF">BN12_1440006</name>
</gene>
<evidence type="ECO:0000256" key="1">
    <source>
        <dbReference type="ARBA" id="ARBA00023002"/>
    </source>
</evidence>
<dbReference type="InterPro" id="IPR029014">
    <property type="entry name" value="NiFe-Hase_large"/>
</dbReference>
<dbReference type="GO" id="GO:0048038">
    <property type="term" value="F:quinone binding"/>
    <property type="evidence" value="ECO:0007669"/>
    <property type="project" value="InterPro"/>
</dbReference>
<evidence type="ECO:0000313" key="6">
    <source>
        <dbReference type="EMBL" id="CCH76747.1"/>
    </source>
</evidence>
<dbReference type="Proteomes" id="UP000035721">
    <property type="component" value="Unassembled WGS sequence"/>
</dbReference>
<keyword evidence="2" id="KW-0520">NAD</keyword>
<dbReference type="AlphaFoldDB" id="A0A077LVD6"/>
<dbReference type="Pfam" id="PF00374">
    <property type="entry name" value="NiFeSe_Hases"/>
    <property type="match status" value="1"/>
</dbReference>
<evidence type="ECO:0000256" key="2">
    <source>
        <dbReference type="ARBA" id="ARBA00023027"/>
    </source>
</evidence>
<dbReference type="GO" id="GO:0016151">
    <property type="term" value="F:nickel cation binding"/>
    <property type="evidence" value="ECO:0007669"/>
    <property type="project" value="InterPro"/>
</dbReference>
<dbReference type="OrthoDB" id="3196856at2"/>
<keyword evidence="1" id="KW-0560">Oxidoreductase</keyword>